<dbReference type="EMBL" id="KQ976500">
    <property type="protein sequence ID" value="KYM83042.1"/>
    <property type="molecule type" value="Genomic_DNA"/>
</dbReference>
<proteinExistence type="predicted"/>
<organism evidence="1 2">
    <name type="scientific">Atta colombica</name>
    <dbReference type="NCBI Taxonomy" id="520822"/>
    <lineage>
        <taxon>Eukaryota</taxon>
        <taxon>Metazoa</taxon>
        <taxon>Ecdysozoa</taxon>
        <taxon>Arthropoda</taxon>
        <taxon>Hexapoda</taxon>
        <taxon>Insecta</taxon>
        <taxon>Pterygota</taxon>
        <taxon>Neoptera</taxon>
        <taxon>Endopterygota</taxon>
        <taxon>Hymenoptera</taxon>
        <taxon>Apocrita</taxon>
        <taxon>Aculeata</taxon>
        <taxon>Formicoidea</taxon>
        <taxon>Formicidae</taxon>
        <taxon>Myrmicinae</taxon>
        <taxon>Atta</taxon>
    </lineage>
</organism>
<keyword evidence="2" id="KW-1185">Reference proteome</keyword>
<reference evidence="1 2" key="1">
    <citation type="submission" date="2015-09" db="EMBL/GenBank/DDBJ databases">
        <title>Atta colombica WGS genome.</title>
        <authorList>
            <person name="Nygaard S."/>
            <person name="Hu H."/>
            <person name="Boomsma J."/>
            <person name="Zhang G."/>
        </authorList>
    </citation>
    <scope>NUCLEOTIDE SEQUENCE [LARGE SCALE GENOMIC DNA]</scope>
    <source>
        <strain evidence="1">Treedump-2</strain>
        <tissue evidence="1">Whole body</tissue>
    </source>
</reference>
<dbReference type="AlphaFoldDB" id="A0A195BFT3"/>
<evidence type="ECO:0000313" key="1">
    <source>
        <dbReference type="EMBL" id="KYM83042.1"/>
    </source>
</evidence>
<gene>
    <name evidence="1" type="ORF">ALC53_06307</name>
</gene>
<evidence type="ECO:0000313" key="2">
    <source>
        <dbReference type="Proteomes" id="UP000078540"/>
    </source>
</evidence>
<accession>A0A195BFT3</accession>
<protein>
    <submittedName>
        <fullName evidence="1">Uncharacterized protein</fullName>
    </submittedName>
</protein>
<name>A0A195BFT3_9HYME</name>
<sequence length="215" mass="23905">MRTGNGSESSVPTAYIPLNQKQPPYYSSCAKEGRAGCGTLVVRPVQISREWDYGPAAWVHKMGEEGEYLFVMKSRRASYSLFHGSYGEPDSRMLATLPFQMHGEQIVNNTKQPRQTNIAFGFTGDTHVLVTLLPHGKLLYRANTPPYSLVDSSVGTLRASSEMIGSRRKIDKDQTPALYFAIGLTWSDNFVVGAYRDILSPFLPLYRFGPSSRGV</sequence>
<dbReference type="Proteomes" id="UP000078540">
    <property type="component" value="Unassembled WGS sequence"/>
</dbReference>